<evidence type="ECO:0000313" key="10">
    <source>
        <dbReference type="EMBL" id="NXH33469.1"/>
    </source>
</evidence>
<dbReference type="InterPro" id="IPR032675">
    <property type="entry name" value="LRR_dom_sf"/>
</dbReference>
<evidence type="ECO:0000256" key="3">
    <source>
        <dbReference type="ARBA" id="ARBA00022490"/>
    </source>
</evidence>
<organism evidence="10 11">
    <name type="scientific">Myiagra hebetior</name>
    <dbReference type="NCBI Taxonomy" id="381031"/>
    <lineage>
        <taxon>Eukaryota</taxon>
        <taxon>Metazoa</taxon>
        <taxon>Chordata</taxon>
        <taxon>Craniata</taxon>
        <taxon>Vertebrata</taxon>
        <taxon>Euteleostomi</taxon>
        <taxon>Archelosauria</taxon>
        <taxon>Archosauria</taxon>
        <taxon>Dinosauria</taxon>
        <taxon>Saurischia</taxon>
        <taxon>Theropoda</taxon>
        <taxon>Coelurosauria</taxon>
        <taxon>Aves</taxon>
        <taxon>Neognathae</taxon>
        <taxon>Neoaves</taxon>
        <taxon>Telluraves</taxon>
        <taxon>Australaves</taxon>
        <taxon>Passeriformes</taxon>
        <taxon>Corvoidea</taxon>
        <taxon>Monarchidae</taxon>
        <taxon>Myiagra</taxon>
    </lineage>
</organism>
<feature type="region of interest" description="Disordered" evidence="9">
    <location>
        <begin position="1"/>
        <end position="316"/>
    </location>
</feature>
<feature type="compositionally biased region" description="Pro residues" evidence="9">
    <location>
        <begin position="534"/>
        <end position="545"/>
    </location>
</feature>
<evidence type="ECO:0000256" key="8">
    <source>
        <dbReference type="ARBA" id="ARBA00070932"/>
    </source>
</evidence>
<protein>
    <recommendedName>
        <fullName evidence="8">Leiomodin-1</fullName>
    </recommendedName>
</protein>
<feature type="compositionally biased region" description="Basic and acidic residues" evidence="9">
    <location>
        <begin position="476"/>
        <end position="499"/>
    </location>
</feature>
<dbReference type="GO" id="GO:0007015">
    <property type="term" value="P:actin filament organization"/>
    <property type="evidence" value="ECO:0007669"/>
    <property type="project" value="TreeGrafter"/>
</dbReference>
<reference evidence="10 11" key="1">
    <citation type="submission" date="2019-09" db="EMBL/GenBank/DDBJ databases">
        <title>Bird 10,000 Genomes (B10K) Project - Family phase.</title>
        <authorList>
            <person name="Zhang G."/>
        </authorList>
    </citation>
    <scope>NUCLEOTIDE SEQUENCE [LARGE SCALE GENOMIC DNA]</scope>
    <source>
        <strain evidence="10">B10K-DU-001-33</strain>
        <tissue evidence="10">Muscle</tissue>
    </source>
</reference>
<dbReference type="Pfam" id="PF03250">
    <property type="entry name" value="Tropomodulin"/>
    <property type="match status" value="1"/>
</dbReference>
<dbReference type="PANTHER" id="PTHR10901:SF5">
    <property type="entry name" value="LEIOMODIN-1"/>
    <property type="match status" value="1"/>
</dbReference>
<feature type="compositionally biased region" description="Polar residues" evidence="9">
    <location>
        <begin position="52"/>
        <end position="67"/>
    </location>
</feature>
<dbReference type="GO" id="GO:0051694">
    <property type="term" value="P:pointed-end actin filament capping"/>
    <property type="evidence" value="ECO:0007669"/>
    <property type="project" value="InterPro"/>
</dbReference>
<feature type="compositionally biased region" description="Low complexity" evidence="9">
    <location>
        <begin position="521"/>
        <end position="533"/>
    </location>
</feature>
<dbReference type="GO" id="GO:0030239">
    <property type="term" value="P:myofibril assembly"/>
    <property type="evidence" value="ECO:0007669"/>
    <property type="project" value="TreeGrafter"/>
</dbReference>
<sequence length="595" mass="66252">MSKVAKYRRQVSEDPDIDNLLSTLSPEEMEELEKELDVVDADGSIPVERSQKNQSENSSPGPQNCDTALNHHDKDTRRALQREHSIDESRLSKNKGDKNEEEKGKESPSKDLAQKRDTKVGKDSKKEESVQKTDLKGKAETETKSKENKAMNDKVKAMEKKLMGKDKKEEEKGSVLKKDTGKDKKEEEKSSELQKDAGKDKKEEEKGSDLKKKDAGKDKKEEEKVSAAKEETEKEKKQEEKDSASKDTGKDKKEKKSSESKKQAEKDIRGEDEKDKSQAEPEKAEKVEKQEAKAGAGSSPSKPSSSSSADEAKDDEASSIFDELIEKVKNNDTEVTEVNVNNSDCINNETLVRFTEALEFNTVVKVFALANTRADDHVAFAIAIMLKSNKVLTSINLDSNHITGKGILAIFRALLQNNTLTELRFHNQRHICGGKTEMEIAKLLKENTTLLKLGYHFELAGPRMTVTNLLSRNMDRQRQKRLQEQKLAQERGEKKDLLEVPKPGALPKGSPKASPQPSPKASPKSSPKKGGAPTTPPPPPPPLTPPLMIRENLKNSLSPATQRKLGDRALPVQEKNSRDQLLAAIRSSNLKQLKK</sequence>
<keyword evidence="6" id="KW-0206">Cytoskeleton</keyword>
<evidence type="ECO:0000256" key="1">
    <source>
        <dbReference type="ARBA" id="ARBA00004204"/>
    </source>
</evidence>
<dbReference type="Gene3D" id="3.80.10.10">
    <property type="entry name" value="Ribonuclease Inhibitor"/>
    <property type="match status" value="1"/>
</dbReference>
<evidence type="ECO:0000256" key="9">
    <source>
        <dbReference type="SAM" id="MobiDB-lite"/>
    </source>
</evidence>
<feature type="compositionally biased region" description="Low complexity" evidence="9">
    <location>
        <begin position="293"/>
        <end position="309"/>
    </location>
</feature>
<gene>
    <name evidence="10" type="primary">Lmod1</name>
    <name evidence="10" type="ORF">MYIHEB_R03214</name>
</gene>
<feature type="region of interest" description="Disordered" evidence="9">
    <location>
        <begin position="476"/>
        <end position="577"/>
    </location>
</feature>
<evidence type="ECO:0000256" key="2">
    <source>
        <dbReference type="ARBA" id="ARBA00004245"/>
    </source>
</evidence>
<dbReference type="SUPFAM" id="SSF52047">
    <property type="entry name" value="RNI-like"/>
    <property type="match status" value="1"/>
</dbReference>
<dbReference type="GO" id="GO:0005865">
    <property type="term" value="C:striated muscle thin filament"/>
    <property type="evidence" value="ECO:0007669"/>
    <property type="project" value="TreeGrafter"/>
</dbReference>
<proteinExistence type="predicted"/>
<dbReference type="AlphaFoldDB" id="A0A7K9J5F2"/>
<accession>A0A7K9J5F2</accession>
<keyword evidence="5" id="KW-0677">Repeat</keyword>
<comment type="function">
    <text evidence="7">Required for proper contractility of visceral smooth muscle cells. Mediates nucleation of actin filaments.</text>
</comment>
<dbReference type="GO" id="GO:0005523">
    <property type="term" value="F:tropomyosin binding"/>
    <property type="evidence" value="ECO:0007669"/>
    <property type="project" value="InterPro"/>
</dbReference>
<keyword evidence="3" id="KW-0963">Cytoplasm</keyword>
<keyword evidence="4" id="KW-0597">Phosphoprotein</keyword>
<evidence type="ECO:0000256" key="6">
    <source>
        <dbReference type="ARBA" id="ARBA00023212"/>
    </source>
</evidence>
<dbReference type="EMBL" id="VWZQ01010128">
    <property type="protein sequence ID" value="NXH33469.1"/>
    <property type="molecule type" value="Genomic_DNA"/>
</dbReference>
<comment type="subcellular location">
    <subcellularLocation>
        <location evidence="2">Cytoplasm</location>
        <location evidence="2">Cytoskeleton</location>
    </subcellularLocation>
    <subcellularLocation>
        <location evidence="1">Cytoplasm</location>
        <location evidence="1">Myofibril</location>
        <location evidence="1">Sarcomere</location>
    </subcellularLocation>
</comment>
<evidence type="ECO:0000313" key="11">
    <source>
        <dbReference type="Proteomes" id="UP000534930"/>
    </source>
</evidence>
<feature type="non-terminal residue" evidence="10">
    <location>
        <position position="1"/>
    </location>
</feature>
<dbReference type="InterPro" id="IPR004934">
    <property type="entry name" value="TMOD"/>
</dbReference>
<keyword evidence="11" id="KW-1185">Reference proteome</keyword>
<evidence type="ECO:0000256" key="5">
    <source>
        <dbReference type="ARBA" id="ARBA00022737"/>
    </source>
</evidence>
<name>A0A7K9J5F2_9CORV</name>
<evidence type="ECO:0000256" key="4">
    <source>
        <dbReference type="ARBA" id="ARBA00022553"/>
    </source>
</evidence>
<feature type="compositionally biased region" description="Basic and acidic residues" evidence="9">
    <location>
        <begin position="69"/>
        <end position="292"/>
    </location>
</feature>
<feature type="non-terminal residue" evidence="10">
    <location>
        <position position="595"/>
    </location>
</feature>
<dbReference type="FunFam" id="3.80.10.10:FF:000083">
    <property type="entry name" value="Leiomodin 1"/>
    <property type="match status" value="1"/>
</dbReference>
<dbReference type="Proteomes" id="UP000534930">
    <property type="component" value="Unassembled WGS sequence"/>
</dbReference>
<feature type="compositionally biased region" description="Acidic residues" evidence="9">
    <location>
        <begin position="27"/>
        <end position="40"/>
    </location>
</feature>
<dbReference type="GO" id="GO:0006936">
    <property type="term" value="P:muscle contraction"/>
    <property type="evidence" value="ECO:0007669"/>
    <property type="project" value="TreeGrafter"/>
</dbReference>
<evidence type="ECO:0000256" key="7">
    <source>
        <dbReference type="ARBA" id="ARBA00055149"/>
    </source>
</evidence>
<dbReference type="PANTHER" id="PTHR10901">
    <property type="entry name" value="TROPOMODULIN"/>
    <property type="match status" value="1"/>
</dbReference>
<comment type="caution">
    <text evidence="10">The sequence shown here is derived from an EMBL/GenBank/DDBJ whole genome shotgun (WGS) entry which is preliminary data.</text>
</comment>